<dbReference type="Pfam" id="PF08877">
    <property type="entry name" value="MepB-like"/>
    <property type="match status" value="1"/>
</dbReference>
<accession>A0ABU4GE89</accession>
<sequence>MRDLRSDFYSAIAYVDNLIYKSNHIRVKSIKEEKQNAKYGAGIFQLSSRTVRFRVAKITPNKVGQFVVCWEKDENNKNQPYSYDEAPDLFVITTFRNDSEFGQFIFPKDVLLKQNILRSSSTKGKMGIRVYPSWDNPTNKQAIKTQIEQLPYFVHMSNANELPMDKILELYSL</sequence>
<dbReference type="InterPro" id="IPR011235">
    <property type="entry name" value="MepB-like"/>
</dbReference>
<organism evidence="1 2">
    <name type="scientific">Sporosarcina saromensis</name>
    <dbReference type="NCBI Taxonomy" id="359365"/>
    <lineage>
        <taxon>Bacteria</taxon>
        <taxon>Bacillati</taxon>
        <taxon>Bacillota</taxon>
        <taxon>Bacilli</taxon>
        <taxon>Bacillales</taxon>
        <taxon>Caryophanaceae</taxon>
        <taxon>Sporosarcina</taxon>
    </lineage>
</organism>
<gene>
    <name evidence="1" type="ORF">QT711_15680</name>
</gene>
<dbReference type="EMBL" id="JAUBDI010000019">
    <property type="protein sequence ID" value="MDW0114638.1"/>
    <property type="molecule type" value="Genomic_DNA"/>
</dbReference>
<reference evidence="1 2" key="1">
    <citation type="submission" date="2023-06" db="EMBL/GenBank/DDBJ databases">
        <title>Sporosarcina sp. nov., isolated from Korean traditional fermented seafood 'Jeotgal'.</title>
        <authorList>
            <person name="Yang A.I."/>
            <person name="Shin N.-R."/>
        </authorList>
    </citation>
    <scope>NUCLEOTIDE SEQUENCE [LARGE SCALE GENOMIC DNA]</scope>
    <source>
        <strain evidence="1 2">KCTC13119</strain>
    </source>
</reference>
<dbReference type="RefSeq" id="WP_317945821.1">
    <property type="nucleotide sequence ID" value="NZ_JAUBDI010000019.1"/>
</dbReference>
<dbReference type="Gene3D" id="3.40.1350.140">
    <property type="entry name" value="MepB-like"/>
    <property type="match status" value="1"/>
</dbReference>
<evidence type="ECO:0000313" key="1">
    <source>
        <dbReference type="EMBL" id="MDW0114638.1"/>
    </source>
</evidence>
<name>A0ABU4GE89_9BACL</name>
<dbReference type="Proteomes" id="UP001282284">
    <property type="component" value="Unassembled WGS sequence"/>
</dbReference>
<dbReference type="PIRSF" id="PIRSF032285">
    <property type="entry name" value="UCP032285"/>
    <property type="match status" value="1"/>
</dbReference>
<dbReference type="InterPro" id="IPR038231">
    <property type="entry name" value="MepB-like_sf"/>
</dbReference>
<keyword evidence="2" id="KW-1185">Reference proteome</keyword>
<comment type="caution">
    <text evidence="1">The sequence shown here is derived from an EMBL/GenBank/DDBJ whole genome shotgun (WGS) entry which is preliminary data.</text>
</comment>
<protein>
    <submittedName>
        <fullName evidence="1">MepB family protein</fullName>
    </submittedName>
</protein>
<evidence type="ECO:0000313" key="2">
    <source>
        <dbReference type="Proteomes" id="UP001282284"/>
    </source>
</evidence>
<proteinExistence type="predicted"/>